<name>A0A564Z558_HYMDI</name>
<gene>
    <name evidence="1" type="ORF">WMSIL1_LOCUS12173</name>
</gene>
<protein>
    <submittedName>
        <fullName evidence="1">Uncharacterized protein</fullName>
    </submittedName>
</protein>
<feature type="non-terminal residue" evidence="1">
    <location>
        <position position="1"/>
    </location>
</feature>
<reference evidence="1 2" key="1">
    <citation type="submission" date="2019-07" db="EMBL/GenBank/DDBJ databases">
        <authorList>
            <person name="Jastrzebski P J."/>
            <person name="Paukszto L."/>
            <person name="Jastrzebski P J."/>
        </authorList>
    </citation>
    <scope>NUCLEOTIDE SEQUENCE [LARGE SCALE GENOMIC DNA]</scope>
    <source>
        <strain evidence="1 2">WMS-il1</strain>
    </source>
</reference>
<sequence>TIWPLAVSFGFLGFEIKQKLQFQRQPSAFETFELLKPFHSANPSLTSISQLSRENACVWRFQLVVFDQSVSTMMTLSAQYLPRNRTTHPLLLPLQKLSNLNTTRQFMPCYQHEAPNLEIVSHNVWWNA</sequence>
<organism evidence="1 2">
    <name type="scientific">Hymenolepis diminuta</name>
    <name type="common">Rat tapeworm</name>
    <dbReference type="NCBI Taxonomy" id="6216"/>
    <lineage>
        <taxon>Eukaryota</taxon>
        <taxon>Metazoa</taxon>
        <taxon>Spiralia</taxon>
        <taxon>Lophotrochozoa</taxon>
        <taxon>Platyhelminthes</taxon>
        <taxon>Cestoda</taxon>
        <taxon>Eucestoda</taxon>
        <taxon>Cyclophyllidea</taxon>
        <taxon>Hymenolepididae</taxon>
        <taxon>Hymenolepis</taxon>
    </lineage>
</organism>
<dbReference type="EMBL" id="CABIJS010000588">
    <property type="protein sequence ID" value="VUZ54008.1"/>
    <property type="molecule type" value="Genomic_DNA"/>
</dbReference>
<dbReference type="AlphaFoldDB" id="A0A564Z558"/>
<proteinExistence type="predicted"/>
<evidence type="ECO:0000313" key="1">
    <source>
        <dbReference type="EMBL" id="VUZ54008.1"/>
    </source>
</evidence>
<dbReference type="Proteomes" id="UP000321570">
    <property type="component" value="Unassembled WGS sequence"/>
</dbReference>
<keyword evidence="2" id="KW-1185">Reference proteome</keyword>
<accession>A0A564Z558</accession>
<evidence type="ECO:0000313" key="2">
    <source>
        <dbReference type="Proteomes" id="UP000321570"/>
    </source>
</evidence>